<evidence type="ECO:0000256" key="1">
    <source>
        <dbReference type="SAM" id="Phobius"/>
    </source>
</evidence>
<dbReference type="AlphaFoldDB" id="A0A2V2NHG9"/>
<keyword evidence="3" id="KW-1185">Reference proteome</keyword>
<dbReference type="Proteomes" id="UP000245934">
    <property type="component" value="Unassembled WGS sequence"/>
</dbReference>
<evidence type="ECO:0000313" key="2">
    <source>
        <dbReference type="EMBL" id="PWR75828.1"/>
    </source>
</evidence>
<keyword evidence="1" id="KW-0472">Membrane</keyword>
<comment type="caution">
    <text evidence="2">The sequence shown here is derived from an EMBL/GenBank/DDBJ whole genome shotgun (WGS) entry which is preliminary data.</text>
</comment>
<proteinExistence type="predicted"/>
<name>A0A2V2NHG9_9EURY</name>
<accession>A0A2V2NHG9</accession>
<protein>
    <submittedName>
        <fullName evidence="2">Uncharacterized protein</fullName>
    </submittedName>
</protein>
<evidence type="ECO:0000313" key="3">
    <source>
        <dbReference type="Proteomes" id="UP000245934"/>
    </source>
</evidence>
<dbReference type="EMBL" id="QGMZ01000006">
    <property type="protein sequence ID" value="PWR75828.1"/>
    <property type="molecule type" value="Genomic_DNA"/>
</dbReference>
<sequence>MFKVWVDKCQGQLKASLVITVFVPLQTFFIGVRMVSLLIIYCKNMGCNDLSMKTHSPFAHI</sequence>
<reference evidence="2 3" key="1">
    <citation type="submission" date="2018-05" db="EMBL/GenBank/DDBJ databases">
        <title>Draft genome of Methanospirillum stamsii Pt1.</title>
        <authorList>
            <person name="Dueholm M.S."/>
            <person name="Nielsen P.H."/>
            <person name="Bakmann L.F."/>
            <person name="Otzen D.E."/>
        </authorList>
    </citation>
    <scope>NUCLEOTIDE SEQUENCE [LARGE SCALE GENOMIC DNA]</scope>
    <source>
        <strain evidence="2 3">Pt1</strain>
    </source>
</reference>
<keyword evidence="1" id="KW-1133">Transmembrane helix</keyword>
<organism evidence="2 3">
    <name type="scientific">Methanospirillum stamsii</name>
    <dbReference type="NCBI Taxonomy" id="1277351"/>
    <lineage>
        <taxon>Archaea</taxon>
        <taxon>Methanobacteriati</taxon>
        <taxon>Methanobacteriota</taxon>
        <taxon>Stenosarchaea group</taxon>
        <taxon>Methanomicrobia</taxon>
        <taxon>Methanomicrobiales</taxon>
        <taxon>Methanospirillaceae</taxon>
        <taxon>Methanospirillum</taxon>
    </lineage>
</organism>
<feature type="transmembrane region" description="Helical" evidence="1">
    <location>
        <begin position="15"/>
        <end position="42"/>
    </location>
</feature>
<keyword evidence="1" id="KW-0812">Transmembrane</keyword>
<gene>
    <name evidence="2" type="ORF">DLD82_01810</name>
</gene>